<dbReference type="Proteomes" id="UP000202419">
    <property type="component" value="Segment"/>
</dbReference>
<feature type="region of interest" description="Disordered" evidence="1">
    <location>
        <begin position="84"/>
        <end position="111"/>
    </location>
</feature>
<dbReference type="RefSeq" id="YP_001497403.1">
    <property type="nucleotide sequence ID" value="NC_009898.1"/>
</dbReference>
<organism evidence="3 4">
    <name type="scientific">Paramecium bursaria Chlorella virus NY2A</name>
    <name type="common">PBCV-NY2A</name>
    <dbReference type="NCBI Taxonomy" id="46021"/>
    <lineage>
        <taxon>Viruses</taxon>
        <taxon>Varidnaviria</taxon>
        <taxon>Bamfordvirae</taxon>
        <taxon>Nucleocytoviricota</taxon>
        <taxon>Megaviricetes</taxon>
        <taxon>Algavirales</taxon>
        <taxon>Phycodnaviridae</taxon>
        <taxon>Chlorovirus</taxon>
        <taxon>Chlorovirus americanus</taxon>
    </lineage>
</organism>
<organismHost>
    <name type="scientific">Chlorella</name>
    <dbReference type="NCBI Taxonomy" id="3071"/>
</organismHost>
<accession>A7IW82</accession>
<evidence type="ECO:0000313" key="4">
    <source>
        <dbReference type="Proteomes" id="UP000202419"/>
    </source>
</evidence>
<dbReference type="OrthoDB" id="24790at10239"/>
<proteinExistence type="predicted"/>
<evidence type="ECO:0000313" key="3">
    <source>
        <dbReference type="EMBL" id="ABT14606.1"/>
    </source>
</evidence>
<keyword evidence="4" id="KW-1185">Reference proteome</keyword>
<sequence length="111" mass="12205">MMERVIEIYESIPKPVIFAVVILALIGIFFLWKKFSSKDKESEVLKGVANSQVYAQNIANALDKETAPLLSAVTPEYAKEVQTGLGDLETTADASPEGAESDDDDFETFDE</sequence>
<dbReference type="GeneID" id="5658784"/>
<name>A7IW82_PBCVN</name>
<keyword evidence="2" id="KW-0472">Membrane</keyword>
<dbReference type="KEGG" id="vg:5658784"/>
<evidence type="ECO:0000256" key="1">
    <source>
        <dbReference type="SAM" id="MobiDB-lite"/>
    </source>
</evidence>
<feature type="transmembrane region" description="Helical" evidence="2">
    <location>
        <begin position="12"/>
        <end position="32"/>
    </location>
</feature>
<evidence type="ECO:0000256" key="2">
    <source>
        <dbReference type="SAM" id="Phobius"/>
    </source>
</evidence>
<keyword evidence="2" id="KW-0812">Transmembrane</keyword>
<keyword evidence="2" id="KW-1133">Transmembrane helix</keyword>
<protein>
    <submittedName>
        <fullName evidence="3">Uncharacterized protein B207L</fullName>
    </submittedName>
</protein>
<reference evidence="3 4" key="1">
    <citation type="journal article" date="2007" name="Virology">
        <title>Sequence and annotation of the 369-kb NY-2A and the 345-kb AR158 viruses that infect Chlorella NC64A.</title>
        <authorList>
            <person name="Fitzgerald L.A."/>
            <person name="Graves M.V."/>
            <person name="Li X."/>
            <person name="Feldblyum T."/>
            <person name="Nierman W.C."/>
            <person name="Van Etten J.L."/>
        </authorList>
    </citation>
    <scope>NUCLEOTIDE SEQUENCE [LARGE SCALE GENOMIC DNA]</scope>
    <source>
        <strain evidence="3 4">NY-2A</strain>
    </source>
</reference>
<gene>
    <name evidence="3" type="primary">B207L</name>
    <name evidence="3" type="ORF">NY2A_B207L</name>
</gene>
<dbReference type="EMBL" id="DQ491002">
    <property type="protein sequence ID" value="ABT14606.1"/>
    <property type="molecule type" value="Genomic_DNA"/>
</dbReference>
<feature type="compositionally biased region" description="Acidic residues" evidence="1">
    <location>
        <begin position="99"/>
        <end position="111"/>
    </location>
</feature>